<dbReference type="PANTHER" id="PTHR18952:SF265">
    <property type="entry name" value="CARBONIC ANHYDRASE"/>
    <property type="match status" value="1"/>
</dbReference>
<dbReference type="Pfam" id="PF00194">
    <property type="entry name" value="Carb_anhydrase"/>
    <property type="match status" value="1"/>
</dbReference>
<comment type="similarity">
    <text evidence="1">Belongs to the alpha-carbonic anhydrase family.</text>
</comment>
<comment type="caution">
    <text evidence="8">The sequence shown here is derived from an EMBL/GenBank/DDBJ whole genome shotgun (WGS) entry which is preliminary data.</text>
</comment>
<comment type="catalytic activity">
    <reaction evidence="6">
        <text>hydrogencarbonate + H(+) = CO2 + H2O</text>
        <dbReference type="Rhea" id="RHEA:10748"/>
        <dbReference type="ChEBI" id="CHEBI:15377"/>
        <dbReference type="ChEBI" id="CHEBI:15378"/>
        <dbReference type="ChEBI" id="CHEBI:16526"/>
        <dbReference type="ChEBI" id="CHEBI:17544"/>
        <dbReference type="EC" id="4.2.1.1"/>
    </reaction>
</comment>
<dbReference type="PANTHER" id="PTHR18952">
    <property type="entry name" value="CARBONIC ANHYDRASE"/>
    <property type="match status" value="1"/>
</dbReference>
<evidence type="ECO:0000256" key="1">
    <source>
        <dbReference type="ARBA" id="ARBA00010718"/>
    </source>
</evidence>
<dbReference type="SUPFAM" id="SSF51069">
    <property type="entry name" value="Carbonic anhydrase"/>
    <property type="match status" value="1"/>
</dbReference>
<dbReference type="CDD" id="cd00326">
    <property type="entry name" value="alpha_CA"/>
    <property type="match status" value="1"/>
</dbReference>
<dbReference type="SMART" id="SM01057">
    <property type="entry name" value="Carb_anhydrase"/>
    <property type="match status" value="1"/>
</dbReference>
<keyword evidence="5" id="KW-0456">Lyase</keyword>
<accession>A0A6A0GRB2</accession>
<dbReference type="InterPro" id="IPR001148">
    <property type="entry name" value="CA_dom"/>
</dbReference>
<dbReference type="EC" id="4.2.1.1" evidence="2"/>
<reference evidence="8" key="3">
    <citation type="submission" date="2019-06" db="EMBL/GenBank/DDBJ databases">
        <authorList>
            <person name="Poynton C."/>
            <person name="Hasenbein S."/>
            <person name="Benoit J.B."/>
            <person name="Sepulveda M.S."/>
            <person name="Poelchau M.F."/>
            <person name="Murali S.C."/>
            <person name="Chen S."/>
            <person name="Glastad K.M."/>
            <person name="Werren J.H."/>
            <person name="Vineis J.H."/>
            <person name="Bowen J.L."/>
            <person name="Friedrich M."/>
            <person name="Jones J."/>
            <person name="Robertson H.M."/>
            <person name="Feyereisen R."/>
            <person name="Mechler-Hickson A."/>
            <person name="Mathers N."/>
            <person name="Lee C.E."/>
            <person name="Colbourne J.K."/>
            <person name="Biales A."/>
            <person name="Johnston J.S."/>
            <person name="Wellborn G.A."/>
            <person name="Rosendale A.J."/>
            <person name="Cridge A.G."/>
            <person name="Munoz-Torres M.C."/>
            <person name="Bain P.A."/>
            <person name="Manny A.R."/>
            <person name="Major K.M."/>
            <person name="Lambert F.N."/>
            <person name="Vulpe C.D."/>
            <person name="Tuck P."/>
            <person name="Blalock B.J."/>
            <person name="Lin Y.-Y."/>
            <person name="Smith M.E."/>
            <person name="Ochoa-Acuna H."/>
            <person name="Chen M.-J.M."/>
            <person name="Childers C.P."/>
            <person name="Qu J."/>
            <person name="Dugan S."/>
            <person name="Lee S.L."/>
            <person name="Chao H."/>
            <person name="Dinh H."/>
            <person name="Han Y."/>
            <person name="Doddapaneni H."/>
            <person name="Worley K.C."/>
            <person name="Muzny D.M."/>
            <person name="Gibbs R.A."/>
            <person name="Richards S."/>
        </authorList>
    </citation>
    <scope>NUCLEOTIDE SEQUENCE</scope>
    <source>
        <strain evidence="8">HAZT.00-mixed</strain>
        <tissue evidence="8">Whole organism</tissue>
    </source>
</reference>
<proteinExistence type="inferred from homology"/>
<gene>
    <name evidence="8" type="ORF">HAZT_HAZT010680</name>
</gene>
<keyword evidence="4" id="KW-0862">Zinc</keyword>
<dbReference type="GO" id="GO:0008270">
    <property type="term" value="F:zinc ion binding"/>
    <property type="evidence" value="ECO:0007669"/>
    <property type="project" value="InterPro"/>
</dbReference>
<dbReference type="Gene3D" id="3.10.200.10">
    <property type="entry name" value="Alpha carbonic anhydrase"/>
    <property type="match status" value="1"/>
</dbReference>
<evidence type="ECO:0000256" key="4">
    <source>
        <dbReference type="ARBA" id="ARBA00022833"/>
    </source>
</evidence>
<reference evidence="8" key="1">
    <citation type="submission" date="2014-08" db="EMBL/GenBank/DDBJ databases">
        <authorList>
            <person name="Murali S."/>
            <person name="Richards S."/>
            <person name="Bandaranaike D."/>
            <person name="Bellair M."/>
            <person name="Blankenburg K."/>
            <person name="Chao H."/>
            <person name="Dinh H."/>
            <person name="Doddapaneni H."/>
            <person name="Dugan-Rocha S."/>
            <person name="Elkadiri S."/>
            <person name="Gnanaolivu R."/>
            <person name="Hughes D."/>
            <person name="Lee S."/>
            <person name="Li M."/>
            <person name="Ming W."/>
            <person name="Munidasa M."/>
            <person name="Muniz J."/>
            <person name="Nguyen L."/>
            <person name="Osuji N."/>
            <person name="Pu L.-L."/>
            <person name="Puazo M."/>
            <person name="Skinner E."/>
            <person name="Qu C."/>
            <person name="Quiroz J."/>
            <person name="Raj R."/>
            <person name="Weissenberger G."/>
            <person name="Xin Y."/>
            <person name="Zou X."/>
            <person name="Han Y."/>
            <person name="Worley K."/>
            <person name="Muzny D."/>
            <person name="Gibbs R."/>
        </authorList>
    </citation>
    <scope>NUCLEOTIDE SEQUENCE</scope>
    <source>
        <strain evidence="8">HAZT.00-mixed</strain>
        <tissue evidence="8">Whole organism</tissue>
    </source>
</reference>
<dbReference type="Proteomes" id="UP000711488">
    <property type="component" value="Unassembled WGS sequence"/>
</dbReference>
<keyword evidence="3" id="KW-0479">Metal-binding</keyword>
<dbReference type="OrthoDB" id="429145at2759"/>
<name>A0A6A0GRB2_HYAAZ</name>
<evidence type="ECO:0000256" key="5">
    <source>
        <dbReference type="ARBA" id="ARBA00023239"/>
    </source>
</evidence>
<dbReference type="AlphaFoldDB" id="A0A6A0GRB2"/>
<sequence length="147" mass="16646">MAGCVCGCRWLVVYPLELHIVHSKEGLTPEDAYSRTQGLAVLAAMFTLSPNDNPALDHVLDTINVINHTPNHMAQVFHPYALASLLPDDVRRFYRYDGSLTTPVCNEAAIWTLEKLRSLDDGHGRRLQNNYRNPQPLNGRKVYRSFL</sequence>
<evidence type="ECO:0000259" key="7">
    <source>
        <dbReference type="PROSITE" id="PS51144"/>
    </source>
</evidence>
<evidence type="ECO:0000256" key="2">
    <source>
        <dbReference type="ARBA" id="ARBA00012925"/>
    </source>
</evidence>
<protein>
    <recommendedName>
        <fullName evidence="2">carbonic anhydrase</fullName>
        <ecNumber evidence="2">4.2.1.1</ecNumber>
    </recommendedName>
</protein>
<dbReference type="InterPro" id="IPR023561">
    <property type="entry name" value="Carbonic_anhydrase_a-class"/>
</dbReference>
<dbReference type="PROSITE" id="PS51144">
    <property type="entry name" value="ALPHA_CA_2"/>
    <property type="match status" value="1"/>
</dbReference>
<dbReference type="EMBL" id="JQDR03016424">
    <property type="protein sequence ID" value="KAA0185272.1"/>
    <property type="molecule type" value="Genomic_DNA"/>
</dbReference>
<evidence type="ECO:0000313" key="8">
    <source>
        <dbReference type="EMBL" id="KAA0185272.1"/>
    </source>
</evidence>
<evidence type="ECO:0000256" key="6">
    <source>
        <dbReference type="ARBA" id="ARBA00048348"/>
    </source>
</evidence>
<dbReference type="InterPro" id="IPR036398">
    <property type="entry name" value="CA_dom_sf"/>
</dbReference>
<organism evidence="8">
    <name type="scientific">Hyalella azteca</name>
    <name type="common">Amphipod</name>
    <dbReference type="NCBI Taxonomy" id="294128"/>
    <lineage>
        <taxon>Eukaryota</taxon>
        <taxon>Metazoa</taxon>
        <taxon>Ecdysozoa</taxon>
        <taxon>Arthropoda</taxon>
        <taxon>Crustacea</taxon>
        <taxon>Multicrustacea</taxon>
        <taxon>Malacostraca</taxon>
        <taxon>Eumalacostraca</taxon>
        <taxon>Peracarida</taxon>
        <taxon>Amphipoda</taxon>
        <taxon>Senticaudata</taxon>
        <taxon>Talitrida</taxon>
        <taxon>Talitroidea</taxon>
        <taxon>Hyalellidae</taxon>
        <taxon>Hyalella</taxon>
    </lineage>
</organism>
<feature type="domain" description="Alpha-carbonic anhydrase" evidence="7">
    <location>
        <begin position="1"/>
        <end position="146"/>
    </location>
</feature>
<evidence type="ECO:0000256" key="3">
    <source>
        <dbReference type="ARBA" id="ARBA00022723"/>
    </source>
</evidence>
<dbReference type="GO" id="GO:0004089">
    <property type="term" value="F:carbonate dehydratase activity"/>
    <property type="evidence" value="ECO:0007669"/>
    <property type="project" value="UniProtKB-EC"/>
</dbReference>
<reference evidence="8" key="2">
    <citation type="journal article" date="2018" name="Environ. Sci. Technol.">
        <title>The Toxicogenome of Hyalella azteca: A Model for Sediment Ecotoxicology and Evolutionary Toxicology.</title>
        <authorList>
            <person name="Poynton H.C."/>
            <person name="Hasenbein S."/>
            <person name="Benoit J.B."/>
            <person name="Sepulveda M.S."/>
            <person name="Poelchau M.F."/>
            <person name="Hughes D.S.T."/>
            <person name="Murali S.C."/>
            <person name="Chen S."/>
            <person name="Glastad K.M."/>
            <person name="Goodisman M.A.D."/>
            <person name="Werren J.H."/>
            <person name="Vineis J.H."/>
            <person name="Bowen J.L."/>
            <person name="Friedrich M."/>
            <person name="Jones J."/>
            <person name="Robertson H.M."/>
            <person name="Feyereisen R."/>
            <person name="Mechler-Hickson A."/>
            <person name="Mathers N."/>
            <person name="Lee C.E."/>
            <person name="Colbourne J.K."/>
            <person name="Biales A."/>
            <person name="Johnston J.S."/>
            <person name="Wellborn G.A."/>
            <person name="Rosendale A.J."/>
            <person name="Cridge A.G."/>
            <person name="Munoz-Torres M.C."/>
            <person name="Bain P.A."/>
            <person name="Manny A.R."/>
            <person name="Major K.M."/>
            <person name="Lambert F.N."/>
            <person name="Vulpe C.D."/>
            <person name="Tuck P."/>
            <person name="Blalock B.J."/>
            <person name="Lin Y.Y."/>
            <person name="Smith M.E."/>
            <person name="Ochoa-Acuna H."/>
            <person name="Chen M.M."/>
            <person name="Childers C.P."/>
            <person name="Qu J."/>
            <person name="Dugan S."/>
            <person name="Lee S.L."/>
            <person name="Chao H."/>
            <person name="Dinh H."/>
            <person name="Han Y."/>
            <person name="Doddapaneni H."/>
            <person name="Worley K.C."/>
            <person name="Muzny D.M."/>
            <person name="Gibbs R.A."/>
            <person name="Richards S."/>
        </authorList>
    </citation>
    <scope>NUCLEOTIDE SEQUENCE</scope>
    <source>
        <strain evidence="8">HAZT.00-mixed</strain>
        <tissue evidence="8">Whole organism</tissue>
    </source>
</reference>